<dbReference type="GO" id="GO:0030490">
    <property type="term" value="P:maturation of SSU-rRNA"/>
    <property type="evidence" value="ECO:0007669"/>
    <property type="project" value="InterPro"/>
</dbReference>
<feature type="region of interest" description="Disordered" evidence="1">
    <location>
        <begin position="285"/>
        <end position="308"/>
    </location>
</feature>
<accession>A0A7S3UCW1</accession>
<dbReference type="PANTHER" id="PTHR15633:SF2">
    <property type="entry name" value="NUCLEOLAR PROTEIN 11"/>
    <property type="match status" value="1"/>
</dbReference>
<dbReference type="GO" id="GO:0005730">
    <property type="term" value="C:nucleolus"/>
    <property type="evidence" value="ECO:0007669"/>
    <property type="project" value="TreeGrafter"/>
</dbReference>
<evidence type="ECO:0000313" key="3">
    <source>
        <dbReference type="EMBL" id="CAE0610748.1"/>
    </source>
</evidence>
<dbReference type="Pfam" id="PF20998">
    <property type="entry name" value="Nol11_C"/>
    <property type="match status" value="1"/>
</dbReference>
<dbReference type="InterPro" id="IPR042859">
    <property type="entry name" value="NOL11"/>
</dbReference>
<dbReference type="AlphaFoldDB" id="A0A7S3UCW1"/>
<name>A0A7S3UCW1_9CHLO</name>
<dbReference type="EMBL" id="HBIS01005065">
    <property type="protein sequence ID" value="CAE0610748.1"/>
    <property type="molecule type" value="Transcribed_RNA"/>
</dbReference>
<protein>
    <recommendedName>
        <fullName evidence="2">Nucleolar protein 11 C-terminal domain-containing protein</fullName>
    </recommendedName>
</protein>
<organism evidence="3">
    <name type="scientific">Picocystis salinarum</name>
    <dbReference type="NCBI Taxonomy" id="88271"/>
    <lineage>
        <taxon>Eukaryota</taxon>
        <taxon>Viridiplantae</taxon>
        <taxon>Chlorophyta</taxon>
        <taxon>Picocystophyceae</taxon>
        <taxon>Picocystales</taxon>
        <taxon>Picocystaceae</taxon>
        <taxon>Picocystis</taxon>
    </lineage>
</organism>
<dbReference type="GO" id="GO:0003723">
    <property type="term" value="F:RNA binding"/>
    <property type="evidence" value="ECO:0007669"/>
    <property type="project" value="TreeGrafter"/>
</dbReference>
<sequence>MAARGARCTRRTRLASPLGACYDRLLDEGDEEGRVVLAGAEGTAVCGSETRKNVPLRSRRHRSLACACVTTASKRYAALRGDAEDVVMAWDDRNDHLEPEGTRSGKDRTSVTIGQGRVKQLHLVGKDEQDVLVMLEDGRAMAWDGRGPLLQAKSNAKARKTTCASSQLEDGSVLVATVPTATDIASPADVSLQLYQMLGGNKSNGGKKELTAVQTLTLQGRKNAQVAACAKEGNVLCVLWDDGTLRSYQWNHSKEEPSLQMNIEIKVDLAMADNRTENKVNANDKTLGQKRRRRAIDAEEGKDNMPPRPCMAMINETYVALAYTNKAGHSTVDFYDLKFGCKHATCPLSTEGEEGPGTAETVVKHMVLDTKQRDSLVVTGGQAFYFVEFYLPEPTLASVVGSLSLLEARQKANDFIAKTDDDQLVTDNAQLDVFFRPVWTEETSKDKEQDKNALNTSGTSTDQGSSDTFVKVVEQLWDMDTSKEVGLKLLEVEKKLVDTSLEMSEQGMLEMLVPFMHGKQGGVQLSRVLSLAVERCVDAGYWGCVKQIIHAKRLRDTKHCPKLVPSVLTAEKVKLLTTFLDQSPELAVAEIASILRIFFDASARSDSLNRAMSAAGKTLKNKLNNKKGKQANLKDYEDCKSILFGTGFQEREVCLNSFFSHSIDRTVALAAVSRLSADGVAGLLVYLAKWHILYSTHLNKSVATTAHVMGLHIPNQQQCMDWVTVLLDCHLVQLKLSPHTHGVLRALQIATDHSLRQCRPFLTLDGMARQASVFASQTPTSREGKDLMEVEYLTLA</sequence>
<proteinExistence type="predicted"/>
<feature type="compositionally biased region" description="Low complexity" evidence="1">
    <location>
        <begin position="456"/>
        <end position="465"/>
    </location>
</feature>
<reference evidence="3" key="1">
    <citation type="submission" date="2021-01" db="EMBL/GenBank/DDBJ databases">
        <authorList>
            <person name="Corre E."/>
            <person name="Pelletier E."/>
            <person name="Niang G."/>
            <person name="Scheremetjew M."/>
            <person name="Finn R."/>
            <person name="Kale V."/>
            <person name="Holt S."/>
            <person name="Cochrane G."/>
            <person name="Meng A."/>
            <person name="Brown T."/>
            <person name="Cohen L."/>
        </authorList>
    </citation>
    <scope>NUCLEOTIDE SEQUENCE</scope>
    <source>
        <strain evidence="3">CCMP1897</strain>
    </source>
</reference>
<dbReference type="PANTHER" id="PTHR15633">
    <property type="entry name" value="NUCLEOLAR PROTEIN 11"/>
    <property type="match status" value="1"/>
</dbReference>
<dbReference type="InterPro" id="IPR048897">
    <property type="entry name" value="Nol11_C"/>
</dbReference>
<evidence type="ECO:0000259" key="2">
    <source>
        <dbReference type="Pfam" id="PF20998"/>
    </source>
</evidence>
<gene>
    <name evidence="3" type="ORF">PSAL00342_LOCUS4583</name>
</gene>
<feature type="region of interest" description="Disordered" evidence="1">
    <location>
        <begin position="444"/>
        <end position="465"/>
    </location>
</feature>
<feature type="domain" description="Nucleolar protein 11 C-terminal" evidence="2">
    <location>
        <begin position="544"/>
        <end position="746"/>
    </location>
</feature>
<feature type="compositionally biased region" description="Basic and acidic residues" evidence="1">
    <location>
        <begin position="295"/>
        <end position="305"/>
    </location>
</feature>
<evidence type="ECO:0000256" key="1">
    <source>
        <dbReference type="SAM" id="MobiDB-lite"/>
    </source>
</evidence>